<dbReference type="InParanoid" id="A0A3Q7EZ54"/>
<proteinExistence type="predicted"/>
<keyword evidence="3" id="KW-1185">Reference proteome</keyword>
<dbReference type="Proteomes" id="UP000004994">
    <property type="component" value="Chromosome 2"/>
</dbReference>
<evidence type="ECO:0000313" key="3">
    <source>
        <dbReference type="Proteomes" id="UP000004994"/>
    </source>
</evidence>
<protein>
    <recommendedName>
        <fullName evidence="1">Enolase C-terminal TIM barrel domain-containing protein</fullName>
    </recommendedName>
</protein>
<sequence length="153" mass="17060">MYAGEERIDWILSKLANLLFRRQIFSKSSQSTNDFGAQVAHFGAIKTIDVSENENKSMHVIRGYCSSLYTLKGIIKVKYRQDACEVGDEGGFILNVHGSREGLITPVKGIMKDKKYETLVDVDLQGPPTYSGTLLCMQSMPTESKDVRSCKNA</sequence>
<dbReference type="EnsemblPlants" id="Solyc02g063255.1.1">
    <property type="protein sequence ID" value="Solyc02g063255.1.1"/>
    <property type="gene ID" value="Solyc02g063255.1"/>
</dbReference>
<reference evidence="2" key="2">
    <citation type="submission" date="2019-01" db="UniProtKB">
        <authorList>
            <consortium name="EnsemblPlants"/>
        </authorList>
    </citation>
    <scope>IDENTIFICATION</scope>
    <source>
        <strain evidence="2">cv. Heinz 1706</strain>
    </source>
</reference>
<accession>A0A3Q7EZ54</accession>
<feature type="domain" description="Enolase C-terminal TIM barrel" evidence="1">
    <location>
        <begin position="68"/>
        <end position="119"/>
    </location>
</feature>
<organism evidence="2">
    <name type="scientific">Solanum lycopersicum</name>
    <name type="common">Tomato</name>
    <name type="synonym">Lycopersicon esculentum</name>
    <dbReference type="NCBI Taxonomy" id="4081"/>
    <lineage>
        <taxon>Eukaryota</taxon>
        <taxon>Viridiplantae</taxon>
        <taxon>Streptophyta</taxon>
        <taxon>Embryophyta</taxon>
        <taxon>Tracheophyta</taxon>
        <taxon>Spermatophyta</taxon>
        <taxon>Magnoliopsida</taxon>
        <taxon>eudicotyledons</taxon>
        <taxon>Gunneridae</taxon>
        <taxon>Pentapetalae</taxon>
        <taxon>asterids</taxon>
        <taxon>lamiids</taxon>
        <taxon>Solanales</taxon>
        <taxon>Solanaceae</taxon>
        <taxon>Solanoideae</taxon>
        <taxon>Solaneae</taxon>
        <taxon>Solanum</taxon>
        <taxon>Solanum subgen. Lycopersicon</taxon>
    </lineage>
</organism>
<evidence type="ECO:0000259" key="1">
    <source>
        <dbReference type="Pfam" id="PF00113"/>
    </source>
</evidence>
<reference evidence="2" key="1">
    <citation type="journal article" date="2012" name="Nature">
        <title>The tomato genome sequence provides insights into fleshy fruit evolution.</title>
        <authorList>
            <consortium name="Tomato Genome Consortium"/>
        </authorList>
    </citation>
    <scope>NUCLEOTIDE SEQUENCE [LARGE SCALE GENOMIC DNA]</scope>
    <source>
        <strain evidence="2">cv. Heinz 1706</strain>
    </source>
</reference>
<name>A0A3Q7EZ54_SOLLC</name>
<dbReference type="STRING" id="4081.A0A3Q7EZ54"/>
<dbReference type="Pfam" id="PF00113">
    <property type="entry name" value="Enolase_C"/>
    <property type="match status" value="1"/>
</dbReference>
<dbReference type="Gramene" id="Solyc02g063255.1.1">
    <property type="protein sequence ID" value="Solyc02g063255.1.1"/>
    <property type="gene ID" value="Solyc02g063255.1"/>
</dbReference>
<dbReference type="InterPro" id="IPR020810">
    <property type="entry name" value="Enolase_C"/>
</dbReference>
<dbReference type="AlphaFoldDB" id="A0A3Q7EZ54"/>
<evidence type="ECO:0000313" key="2">
    <source>
        <dbReference type="EnsemblPlants" id="Solyc02g063255.1.1"/>
    </source>
</evidence>